<sequence length="193" mass="22728">MKAQTNLSLIEEKYKRLDSISYMGKLERSIAQSSFLKFKERNKSNINEIYDEIMGGINGYTVKFVLRVDIDTTSLKTGNYLRVKDSVMLFDLYCHDEKLNPRYFVSFENNNLEDFGTNYPILSAKYAKQLKSGIKQVLKKNPKYIVDCTYLSNTILYVKDEKLYVYRVIQKEVYELDDYVAKFKDSKAFYVSY</sequence>
<reference evidence="1 2" key="1">
    <citation type="submission" date="2020-08" db="EMBL/GenBank/DDBJ databases">
        <title>Sphingobacterium sp. DN00404 isolated from aquaculture water.</title>
        <authorList>
            <person name="Zhang M."/>
        </authorList>
    </citation>
    <scope>NUCLEOTIDE SEQUENCE [LARGE SCALE GENOMIC DNA]</scope>
    <source>
        <strain evidence="1 2">KCTC 42746</strain>
    </source>
</reference>
<protein>
    <submittedName>
        <fullName evidence="1">Uncharacterized protein</fullName>
    </submittedName>
</protein>
<evidence type="ECO:0000313" key="2">
    <source>
        <dbReference type="Proteomes" id="UP000651112"/>
    </source>
</evidence>
<comment type="caution">
    <text evidence="1">The sequence shown here is derived from an EMBL/GenBank/DDBJ whole genome shotgun (WGS) entry which is preliminary data.</text>
</comment>
<organism evidence="1 2">
    <name type="scientific">Sphingobacterium chuzhouense</name>
    <dbReference type="NCBI Taxonomy" id="1742264"/>
    <lineage>
        <taxon>Bacteria</taxon>
        <taxon>Pseudomonadati</taxon>
        <taxon>Bacteroidota</taxon>
        <taxon>Sphingobacteriia</taxon>
        <taxon>Sphingobacteriales</taxon>
        <taxon>Sphingobacteriaceae</taxon>
        <taxon>Sphingobacterium</taxon>
    </lineage>
</organism>
<keyword evidence="2" id="KW-1185">Reference proteome</keyword>
<proteinExistence type="predicted"/>
<accession>A0ABR7XR26</accession>
<dbReference type="RefSeq" id="WP_190312713.1">
    <property type="nucleotide sequence ID" value="NZ_JACNYL010000001.1"/>
</dbReference>
<dbReference type="Proteomes" id="UP000651112">
    <property type="component" value="Unassembled WGS sequence"/>
</dbReference>
<name>A0ABR7XR26_9SPHI</name>
<dbReference type="EMBL" id="JACNYL010000001">
    <property type="protein sequence ID" value="MBD1420994.1"/>
    <property type="molecule type" value="Genomic_DNA"/>
</dbReference>
<gene>
    <name evidence="1" type="ORF">H8B21_05335</name>
</gene>
<evidence type="ECO:0000313" key="1">
    <source>
        <dbReference type="EMBL" id="MBD1420994.1"/>
    </source>
</evidence>